<dbReference type="InterPro" id="IPR002130">
    <property type="entry name" value="Cyclophilin-type_PPIase_dom"/>
</dbReference>
<dbReference type="eggNOG" id="arCOG04767">
    <property type="taxonomic scope" value="Archaea"/>
</dbReference>
<name>K0BF73_9ARCH</name>
<evidence type="ECO:0000256" key="4">
    <source>
        <dbReference type="SAM" id="Phobius"/>
    </source>
</evidence>
<evidence type="ECO:0000256" key="1">
    <source>
        <dbReference type="ARBA" id="ARBA00013194"/>
    </source>
</evidence>
<keyword evidence="3 6" id="KW-0413">Isomerase</keyword>
<dbReference type="STRING" id="1229909.NSED_09670"/>
<evidence type="ECO:0000259" key="5">
    <source>
        <dbReference type="PROSITE" id="PS50072"/>
    </source>
</evidence>
<dbReference type="Gene3D" id="3.40.1000.10">
    <property type="entry name" value="Mog1/PsbP, alpha/beta/alpha sandwich"/>
    <property type="match status" value="1"/>
</dbReference>
<dbReference type="PANTHER" id="PTHR45625:SF4">
    <property type="entry name" value="PEPTIDYLPROLYL ISOMERASE DOMAIN AND WD REPEAT-CONTAINING PROTEIN 1"/>
    <property type="match status" value="1"/>
</dbReference>
<gene>
    <name evidence="6" type="ORF">NSED_09670</name>
</gene>
<dbReference type="KEGG" id="nir:NSED_09670"/>
<dbReference type="EC" id="5.2.1.8" evidence="1"/>
<dbReference type="RefSeq" id="WP_014966086.1">
    <property type="nucleotide sequence ID" value="NC_018656.1"/>
</dbReference>
<dbReference type="EMBL" id="CP003843">
    <property type="protein sequence ID" value="AFS83722.1"/>
    <property type="molecule type" value="Genomic_DNA"/>
</dbReference>
<dbReference type="OrthoDB" id="12184at2157"/>
<dbReference type="Gene3D" id="2.40.100.10">
    <property type="entry name" value="Cyclophilin-like"/>
    <property type="match status" value="1"/>
</dbReference>
<evidence type="ECO:0000313" key="6">
    <source>
        <dbReference type="EMBL" id="AFS83722.1"/>
    </source>
</evidence>
<dbReference type="HOGENOM" id="CLU_548159_0_0_2"/>
<dbReference type="GeneID" id="13697182"/>
<keyword evidence="7" id="KW-1185">Reference proteome</keyword>
<dbReference type="PRINTS" id="PR00153">
    <property type="entry name" value="CSAPPISMRASE"/>
</dbReference>
<proteinExistence type="predicted"/>
<dbReference type="PROSITE" id="PS50072">
    <property type="entry name" value="CSA_PPIASE_2"/>
    <property type="match status" value="1"/>
</dbReference>
<dbReference type="CDD" id="cd00317">
    <property type="entry name" value="cyclophilin"/>
    <property type="match status" value="1"/>
</dbReference>
<evidence type="ECO:0000256" key="2">
    <source>
        <dbReference type="ARBA" id="ARBA00023110"/>
    </source>
</evidence>
<protein>
    <recommendedName>
        <fullName evidence="1">peptidylprolyl isomerase</fullName>
        <ecNumber evidence="1">5.2.1.8</ecNumber>
    </recommendedName>
</protein>
<dbReference type="SUPFAM" id="SSF50891">
    <property type="entry name" value="Cyclophilin-like"/>
    <property type="match status" value="1"/>
</dbReference>
<reference evidence="6 7" key="1">
    <citation type="journal article" date="2012" name="J. Bacteriol.">
        <title>Draft Genome Sequence of an Ammonia-Oxidizing Archaeon, "Candidatus Nitrosopumilus sediminis" AR2, from Svalbard in the Arctic Circle.</title>
        <authorList>
            <person name="Park S.J."/>
            <person name="Kim J.G."/>
            <person name="Jung M.Y."/>
            <person name="Kim S.J."/>
            <person name="Cha I.T."/>
            <person name="Ghai R."/>
            <person name="Martin-Cuadrado A.B."/>
            <person name="Rodriguez-Valera F."/>
            <person name="Rhee S.K."/>
        </authorList>
    </citation>
    <scope>NUCLEOTIDE SEQUENCE [LARGE SCALE GENOMIC DNA]</scope>
    <source>
        <strain evidence="6 7">AR2</strain>
    </source>
</reference>
<dbReference type="PANTHER" id="PTHR45625">
    <property type="entry name" value="PEPTIDYL-PROLYL CIS-TRANS ISOMERASE-RELATED"/>
    <property type="match status" value="1"/>
</dbReference>
<dbReference type="InterPro" id="IPR029000">
    <property type="entry name" value="Cyclophilin-like_dom_sf"/>
</dbReference>
<dbReference type="Pfam" id="PF00160">
    <property type="entry name" value="Pro_isomerase"/>
    <property type="match status" value="1"/>
</dbReference>
<feature type="transmembrane region" description="Helical" evidence="4">
    <location>
        <begin position="475"/>
        <end position="501"/>
    </location>
</feature>
<dbReference type="GO" id="GO:0006457">
    <property type="term" value="P:protein folding"/>
    <property type="evidence" value="ECO:0007669"/>
    <property type="project" value="InterPro"/>
</dbReference>
<evidence type="ECO:0000313" key="7">
    <source>
        <dbReference type="Proteomes" id="UP000006100"/>
    </source>
</evidence>
<keyword evidence="2" id="KW-0697">Rotamase</keyword>
<dbReference type="InterPro" id="IPR020892">
    <property type="entry name" value="Cyclophilin-type_PPIase_CS"/>
</dbReference>
<dbReference type="PROSITE" id="PS00170">
    <property type="entry name" value="CSA_PPIASE_1"/>
    <property type="match status" value="1"/>
</dbReference>
<feature type="domain" description="PPIase cyclophilin-type" evidence="5">
    <location>
        <begin position="28"/>
        <end position="185"/>
    </location>
</feature>
<dbReference type="Proteomes" id="UP000006100">
    <property type="component" value="Chromosome"/>
</dbReference>
<dbReference type="InterPro" id="IPR044666">
    <property type="entry name" value="Cyclophilin_A-like"/>
</dbReference>
<dbReference type="GO" id="GO:0003755">
    <property type="term" value="F:peptidyl-prolyl cis-trans isomerase activity"/>
    <property type="evidence" value="ECO:0007669"/>
    <property type="project" value="UniProtKB-KW"/>
</dbReference>
<accession>K0BF73</accession>
<dbReference type="PATRIC" id="fig|1229909.8.peg.2107"/>
<dbReference type="AlphaFoldDB" id="K0BF73"/>
<sequence length="506" mass="56008">MNKIFLIFSLSIILVSFGNYVFAQTDDQLTVLETNLGTIIIEFFPDDAPKHVENFIGLVESGFYDGVIFHRIIPGFMIQGGDPNTIDGDPSTWGTGGPSTSVDAEFNTIKHNRGIVSMARSADPNSGGSQFFIVHADSNFLDEQYTVFGRLVTEESFETLDKIAAVQTKPNDQPVNSAEVTITKAYVVSRSEISNLLDLEEPERTESTITPSTGNQKYESTEHEIGFSVPEGWLLQTPEKTQSNSPDVVAVGPKIGAINPVISLTVEETNQRTLDDLIMNKTETIKRVVEAGNLNIISEEKVSINGNQAYVINAVGTFFSNNESFDVKFREIMIYDTEKVYTFAYSNGVNEFDSQLPRFEETIDSFEILSQNSLDDDSTNKEGGGCLIATATYGSELAPQVQQLRELRDNKLLQTESGTLFINSFNEFYYSFSPHIADYERENPIFKDAVKITLTPLLTSLSVLNHVNMDSEESVLGYGISLILLNVGMYFVAPAIIIIGIKKQLA</sequence>
<keyword evidence="4" id="KW-1133">Transmembrane helix</keyword>
<dbReference type="InterPro" id="IPR049886">
    <property type="entry name" value="CFI_box_CTERM_dom"/>
</dbReference>
<keyword evidence="4" id="KW-0472">Membrane</keyword>
<organism evidence="6 7">
    <name type="scientific">Candidatus Nitrosopumilus sediminis</name>
    <dbReference type="NCBI Taxonomy" id="1229909"/>
    <lineage>
        <taxon>Archaea</taxon>
        <taxon>Nitrososphaerota</taxon>
        <taxon>Nitrososphaeria</taxon>
        <taxon>Nitrosopumilales</taxon>
        <taxon>Nitrosopumilaceae</taxon>
        <taxon>Nitrosopumilus</taxon>
    </lineage>
</organism>
<evidence type="ECO:0000256" key="3">
    <source>
        <dbReference type="ARBA" id="ARBA00023235"/>
    </source>
</evidence>
<keyword evidence="4" id="KW-0812">Transmembrane</keyword>
<dbReference type="NCBIfam" id="NF041770">
    <property type="entry name" value="CFI_box_CTERM"/>
    <property type="match status" value="1"/>
</dbReference>